<dbReference type="GO" id="GO:0006397">
    <property type="term" value="P:mRNA processing"/>
    <property type="evidence" value="ECO:0007669"/>
    <property type="project" value="UniProtKB-KW"/>
</dbReference>
<evidence type="ECO:0000313" key="5">
    <source>
        <dbReference type="Proteomes" id="UP000054279"/>
    </source>
</evidence>
<dbReference type="Gene3D" id="4.10.60.10">
    <property type="entry name" value="Zinc finger, CCHC-type"/>
    <property type="match status" value="1"/>
</dbReference>
<evidence type="ECO:0000313" key="4">
    <source>
        <dbReference type="EMBL" id="KIJ44719.1"/>
    </source>
</evidence>
<dbReference type="PROSITE" id="PS50158">
    <property type="entry name" value="ZF_CCHC"/>
    <property type="match status" value="1"/>
</dbReference>
<dbReference type="Proteomes" id="UP000054279">
    <property type="component" value="Unassembled WGS sequence"/>
</dbReference>
<dbReference type="InterPro" id="IPR036875">
    <property type="entry name" value="Znf_CCHC_sf"/>
</dbReference>
<evidence type="ECO:0000256" key="2">
    <source>
        <dbReference type="PROSITE-ProRule" id="PRU00047"/>
    </source>
</evidence>
<sequence length="130" mass="14263">MGLLSSYKAVIINFNATPTEQLTLEHVISHLLNEEVRQASSDDKTKQEEEEVNGTLTAVGLCACHSQMVAKAAAHDITCFFCGKKGHYKSKCSEKINYEKFKQEEEKKKKGYAGAAISLDSSTESKGSTL</sequence>
<dbReference type="GO" id="GO:0008270">
    <property type="term" value="F:zinc ion binding"/>
    <property type="evidence" value="ECO:0007669"/>
    <property type="project" value="UniProtKB-KW"/>
</dbReference>
<protein>
    <recommendedName>
        <fullName evidence="3">CCHC-type domain-containing protein</fullName>
    </recommendedName>
</protein>
<accession>A0A0C9VCL9</accession>
<keyword evidence="2" id="KW-0862">Zinc</keyword>
<feature type="domain" description="CCHC-type" evidence="3">
    <location>
        <begin position="79"/>
        <end position="94"/>
    </location>
</feature>
<dbReference type="AlphaFoldDB" id="A0A0C9VCL9"/>
<keyword evidence="2" id="KW-0479">Metal-binding</keyword>
<dbReference type="GO" id="GO:0003676">
    <property type="term" value="F:nucleic acid binding"/>
    <property type="evidence" value="ECO:0007669"/>
    <property type="project" value="InterPro"/>
</dbReference>
<evidence type="ECO:0000259" key="3">
    <source>
        <dbReference type="PROSITE" id="PS50158"/>
    </source>
</evidence>
<proteinExistence type="predicted"/>
<dbReference type="SUPFAM" id="SSF57756">
    <property type="entry name" value="Retrovirus zinc finger-like domains"/>
    <property type="match status" value="1"/>
</dbReference>
<dbReference type="EMBL" id="KN837115">
    <property type="protein sequence ID" value="KIJ44719.1"/>
    <property type="molecule type" value="Genomic_DNA"/>
</dbReference>
<evidence type="ECO:0000256" key="1">
    <source>
        <dbReference type="ARBA" id="ARBA00022664"/>
    </source>
</evidence>
<keyword evidence="5" id="KW-1185">Reference proteome</keyword>
<organism evidence="4 5">
    <name type="scientific">Sphaerobolus stellatus (strain SS14)</name>
    <dbReference type="NCBI Taxonomy" id="990650"/>
    <lineage>
        <taxon>Eukaryota</taxon>
        <taxon>Fungi</taxon>
        <taxon>Dikarya</taxon>
        <taxon>Basidiomycota</taxon>
        <taxon>Agaricomycotina</taxon>
        <taxon>Agaricomycetes</taxon>
        <taxon>Phallomycetidae</taxon>
        <taxon>Geastrales</taxon>
        <taxon>Sphaerobolaceae</taxon>
        <taxon>Sphaerobolus</taxon>
    </lineage>
</organism>
<gene>
    <name evidence="4" type="ORF">M422DRAFT_47144</name>
</gene>
<keyword evidence="2" id="KW-0863">Zinc-finger</keyword>
<name>A0A0C9VCL9_SPHS4</name>
<dbReference type="HOGENOM" id="CLU_1939479_0_0_1"/>
<dbReference type="OrthoDB" id="3265539at2759"/>
<keyword evidence="1" id="KW-0507">mRNA processing</keyword>
<dbReference type="InterPro" id="IPR001878">
    <property type="entry name" value="Znf_CCHC"/>
</dbReference>
<reference evidence="4 5" key="1">
    <citation type="submission" date="2014-06" db="EMBL/GenBank/DDBJ databases">
        <title>Evolutionary Origins and Diversification of the Mycorrhizal Mutualists.</title>
        <authorList>
            <consortium name="DOE Joint Genome Institute"/>
            <consortium name="Mycorrhizal Genomics Consortium"/>
            <person name="Kohler A."/>
            <person name="Kuo A."/>
            <person name="Nagy L.G."/>
            <person name="Floudas D."/>
            <person name="Copeland A."/>
            <person name="Barry K.W."/>
            <person name="Cichocki N."/>
            <person name="Veneault-Fourrey C."/>
            <person name="LaButti K."/>
            <person name="Lindquist E.A."/>
            <person name="Lipzen A."/>
            <person name="Lundell T."/>
            <person name="Morin E."/>
            <person name="Murat C."/>
            <person name="Riley R."/>
            <person name="Ohm R."/>
            <person name="Sun H."/>
            <person name="Tunlid A."/>
            <person name="Henrissat B."/>
            <person name="Grigoriev I.V."/>
            <person name="Hibbett D.S."/>
            <person name="Martin F."/>
        </authorList>
    </citation>
    <scope>NUCLEOTIDE SEQUENCE [LARGE SCALE GENOMIC DNA]</scope>
    <source>
        <strain evidence="4 5">SS14</strain>
    </source>
</reference>